<dbReference type="EMBL" id="FOCV01000026">
    <property type="protein sequence ID" value="SEO83350.1"/>
    <property type="molecule type" value="Genomic_DNA"/>
</dbReference>
<dbReference type="EMBL" id="FNXB01000035">
    <property type="protein sequence ID" value="SEI13415.1"/>
    <property type="molecule type" value="Genomic_DNA"/>
</dbReference>
<dbReference type="Proteomes" id="UP000183063">
    <property type="component" value="Unassembled WGS sequence"/>
</dbReference>
<reference evidence="3" key="2">
    <citation type="submission" date="2016-10" db="EMBL/GenBank/DDBJ databases">
        <authorList>
            <person name="Wibberg D."/>
        </authorList>
    </citation>
    <scope>NUCLEOTIDE SEQUENCE [LARGE SCALE GENOMIC DNA]</scope>
</reference>
<gene>
    <name evidence="1" type="ORF">RTCCBAU85039_4937</name>
    <name evidence="2" type="ORF">SAMN05216228_102677</name>
</gene>
<keyword evidence="4" id="KW-1185">Reference proteome</keyword>
<evidence type="ECO:0000313" key="3">
    <source>
        <dbReference type="Proteomes" id="UP000183063"/>
    </source>
</evidence>
<reference evidence="2 4" key="3">
    <citation type="submission" date="2016-10" db="EMBL/GenBank/DDBJ databases">
        <authorList>
            <person name="Varghese N."/>
            <person name="Submissions S."/>
        </authorList>
    </citation>
    <scope>NUCLEOTIDE SEQUENCE [LARGE SCALE GENOMIC DNA]</scope>
    <source>
        <strain evidence="2 4">CGMCC 1.7071</strain>
    </source>
</reference>
<evidence type="ECO:0000313" key="1">
    <source>
        <dbReference type="EMBL" id="SEI13415.1"/>
    </source>
</evidence>
<reference evidence="1" key="1">
    <citation type="submission" date="2016-10" db="EMBL/GenBank/DDBJ databases">
        <authorList>
            <person name="de Groot N.N."/>
        </authorList>
    </citation>
    <scope>NUCLEOTIDE SEQUENCE [LARGE SCALE GENOMIC DNA]</scope>
    <source>
        <strain evidence="1">CCBAU85039</strain>
    </source>
</reference>
<dbReference type="PROSITE" id="PS51257">
    <property type="entry name" value="PROKAR_LIPOPROTEIN"/>
    <property type="match status" value="1"/>
</dbReference>
<protein>
    <recommendedName>
        <fullName evidence="5">Lipoprotein</fullName>
    </recommendedName>
</protein>
<accession>A0A1H8SX65</accession>
<organism evidence="1 3">
    <name type="scientific">Rhizobium tibeticum</name>
    <dbReference type="NCBI Taxonomy" id="501024"/>
    <lineage>
        <taxon>Bacteria</taxon>
        <taxon>Pseudomonadati</taxon>
        <taxon>Pseudomonadota</taxon>
        <taxon>Alphaproteobacteria</taxon>
        <taxon>Hyphomicrobiales</taxon>
        <taxon>Rhizobiaceae</taxon>
        <taxon>Rhizobium/Agrobacterium group</taxon>
        <taxon>Rhizobium</taxon>
    </lineage>
</organism>
<sequence>MMKVLLPTVLSVVMLSGCTTDSSTEVQPIPGSITYGGQPRTKLTQSPPGSAIYNSFYDSTGTRVRETYILQPDRTLCHRSRFPLTCCRLTATPFENIQGTFNISAVRFSAEATGRLNVS</sequence>
<proteinExistence type="predicted"/>
<dbReference type="AlphaFoldDB" id="A0A1H8SX65"/>
<evidence type="ECO:0000313" key="4">
    <source>
        <dbReference type="Proteomes" id="UP000198939"/>
    </source>
</evidence>
<evidence type="ECO:0000313" key="2">
    <source>
        <dbReference type="EMBL" id="SEO83350.1"/>
    </source>
</evidence>
<evidence type="ECO:0008006" key="5">
    <source>
        <dbReference type="Google" id="ProtNLM"/>
    </source>
</evidence>
<dbReference type="Proteomes" id="UP000198939">
    <property type="component" value="Unassembled WGS sequence"/>
</dbReference>
<dbReference type="STRING" id="501024.RTCCBAU85039_4937"/>
<name>A0A1H8SX65_9HYPH</name>